<keyword evidence="3" id="KW-0645">Protease</keyword>
<dbReference type="Gene3D" id="3.40.395.10">
    <property type="entry name" value="Adenoviral Proteinase, Chain A"/>
    <property type="match status" value="1"/>
</dbReference>
<feature type="domain" description="DUF8039" evidence="2">
    <location>
        <begin position="360"/>
        <end position="445"/>
    </location>
</feature>
<name>A0A2U1PZ30_ARTAN</name>
<dbReference type="PANTHER" id="PTHR33018">
    <property type="entry name" value="OS10G0338966 PROTEIN-RELATED"/>
    <property type="match status" value="1"/>
</dbReference>
<sequence length="741" mass="85383">MYTSRKKIQKDKDVEPSEFEESVAQMERQWMYGMSLNDPEFVKGVDSFLIAAESNRVAKGDIEIFCPCSKCKNFEPFTDINKIEWHLHRYGFVHKYTCWSEHGESLFGNSTSSHVSNTNENNDSCINDKHENLKEMLHDLEANDDDYAKDEMFKKANDAHRTFKAKLNQDFFEKNDNNPRSKFSSVDMTHWDEFVARCVSEEFQLRSAKAKASARKNKNPSRLGRTGLADREDTWRGEWDQLVLQHPWLSVIQNDRSKTYALAHLPKDKTTLGARKLTEYMEGTLRQLAEKEQKMLEDGTYLTVGRDPITQAIEEMVTKIVTAALGDKFDLQEKEMAALKAIVAHIQGSSITSDGYSDGLDDLEDPIPCDLLWPYSSGPECRVARGKVYPTMDARLHGSCISEGYVKVQVDTVEDAFKAIPVPKTTETVSVLEHTILEFIEWPRKKNQVITDNLCSTVACVLEQVALQPVTSYTAPQMQSQLATVEPVKPKTQEERYKERLDKLEDRPKLFKESARRFTKCKNRNIPIDAPHNMYVKPWGEWIEYEAVLDIHIEAKVDITFIHWWAMHLHSIVNGLHHNRCVFLNPHLIVSSECLSNSEQVVDHIISTKGKNPGKDIYVAPYLQGGSHWLLLVVCPNLRRGYIVDSSRRDNTEKNYYFPKIVERAFEIKFDWTMAKGDWECGYYLMKSMYDLDLYKQADFPKHLWDDTRHLKPMEIDQVALTTLNAFHTFVVDCLDATAPQ</sequence>
<dbReference type="PANTHER" id="PTHR33018:SF35">
    <property type="entry name" value="ULP1 PROTEASE FAMILY CATALYTIC DOMAIN, PAPAIN-LIKE CYSTEINE PEPTIDASE SUPERFAMILY"/>
    <property type="match status" value="1"/>
</dbReference>
<keyword evidence="3" id="KW-0378">Hydrolase</keyword>
<dbReference type="GO" id="GO:0006508">
    <property type="term" value="P:proteolysis"/>
    <property type="evidence" value="ECO:0007669"/>
    <property type="project" value="UniProtKB-KW"/>
</dbReference>
<dbReference type="GO" id="GO:0008233">
    <property type="term" value="F:peptidase activity"/>
    <property type="evidence" value="ECO:0007669"/>
    <property type="project" value="UniProtKB-KW"/>
</dbReference>
<dbReference type="AlphaFoldDB" id="A0A2U1PZ30"/>
<evidence type="ECO:0000259" key="1">
    <source>
        <dbReference type="Pfam" id="PF13963"/>
    </source>
</evidence>
<dbReference type="InterPro" id="IPR038765">
    <property type="entry name" value="Papain-like_cys_pep_sf"/>
</dbReference>
<feature type="domain" description="Transposase-associated" evidence="1">
    <location>
        <begin position="28"/>
        <end position="104"/>
    </location>
</feature>
<accession>A0A2U1PZ30</accession>
<evidence type="ECO:0000313" key="4">
    <source>
        <dbReference type="Proteomes" id="UP000245207"/>
    </source>
</evidence>
<keyword evidence="4" id="KW-1185">Reference proteome</keyword>
<dbReference type="OrthoDB" id="686166at2759"/>
<gene>
    <name evidence="3" type="ORF">CTI12_AA094840</name>
</gene>
<dbReference type="Pfam" id="PF13963">
    <property type="entry name" value="Transpos_assoc"/>
    <property type="match status" value="1"/>
</dbReference>
<protein>
    <submittedName>
        <fullName evidence="3">Ulp1 protease family, C-terminal catalytic domain-containing protein</fullName>
    </submittedName>
</protein>
<dbReference type="InterPro" id="IPR058352">
    <property type="entry name" value="DUF8039"/>
</dbReference>
<dbReference type="SUPFAM" id="SSF54001">
    <property type="entry name" value="Cysteine proteinases"/>
    <property type="match status" value="1"/>
</dbReference>
<dbReference type="EMBL" id="PKPP01000578">
    <property type="protein sequence ID" value="PWA91044.1"/>
    <property type="molecule type" value="Genomic_DNA"/>
</dbReference>
<proteinExistence type="predicted"/>
<comment type="caution">
    <text evidence="3">The sequence shown here is derived from an EMBL/GenBank/DDBJ whole genome shotgun (WGS) entry which is preliminary data.</text>
</comment>
<evidence type="ECO:0000313" key="3">
    <source>
        <dbReference type="EMBL" id="PWA91044.1"/>
    </source>
</evidence>
<dbReference type="Proteomes" id="UP000245207">
    <property type="component" value="Unassembled WGS sequence"/>
</dbReference>
<dbReference type="Pfam" id="PF26133">
    <property type="entry name" value="DUF8039"/>
    <property type="match status" value="1"/>
</dbReference>
<dbReference type="STRING" id="35608.A0A2U1PZ30"/>
<dbReference type="InterPro" id="IPR029480">
    <property type="entry name" value="Transpos_assoc"/>
</dbReference>
<reference evidence="3 4" key="1">
    <citation type="journal article" date="2018" name="Mol. Plant">
        <title>The genome of Artemisia annua provides insight into the evolution of Asteraceae family and artemisinin biosynthesis.</title>
        <authorList>
            <person name="Shen Q."/>
            <person name="Zhang L."/>
            <person name="Liao Z."/>
            <person name="Wang S."/>
            <person name="Yan T."/>
            <person name="Shi P."/>
            <person name="Liu M."/>
            <person name="Fu X."/>
            <person name="Pan Q."/>
            <person name="Wang Y."/>
            <person name="Lv Z."/>
            <person name="Lu X."/>
            <person name="Zhang F."/>
            <person name="Jiang W."/>
            <person name="Ma Y."/>
            <person name="Chen M."/>
            <person name="Hao X."/>
            <person name="Li L."/>
            <person name="Tang Y."/>
            <person name="Lv G."/>
            <person name="Zhou Y."/>
            <person name="Sun X."/>
            <person name="Brodelius P.E."/>
            <person name="Rose J.K.C."/>
            <person name="Tang K."/>
        </authorList>
    </citation>
    <scope>NUCLEOTIDE SEQUENCE [LARGE SCALE GENOMIC DNA]</scope>
    <source>
        <strain evidence="4">cv. Huhao1</strain>
        <tissue evidence="3">Leaf</tissue>
    </source>
</reference>
<evidence type="ECO:0000259" key="2">
    <source>
        <dbReference type="Pfam" id="PF26133"/>
    </source>
</evidence>
<organism evidence="3 4">
    <name type="scientific">Artemisia annua</name>
    <name type="common">Sweet wormwood</name>
    <dbReference type="NCBI Taxonomy" id="35608"/>
    <lineage>
        <taxon>Eukaryota</taxon>
        <taxon>Viridiplantae</taxon>
        <taxon>Streptophyta</taxon>
        <taxon>Embryophyta</taxon>
        <taxon>Tracheophyta</taxon>
        <taxon>Spermatophyta</taxon>
        <taxon>Magnoliopsida</taxon>
        <taxon>eudicotyledons</taxon>
        <taxon>Gunneridae</taxon>
        <taxon>Pentapetalae</taxon>
        <taxon>asterids</taxon>
        <taxon>campanulids</taxon>
        <taxon>Asterales</taxon>
        <taxon>Asteraceae</taxon>
        <taxon>Asteroideae</taxon>
        <taxon>Anthemideae</taxon>
        <taxon>Artemisiinae</taxon>
        <taxon>Artemisia</taxon>
    </lineage>
</organism>